<evidence type="ECO:0000313" key="6">
    <source>
        <dbReference type="Proteomes" id="UP000184357"/>
    </source>
</evidence>
<dbReference type="PROSITE" id="PS00078">
    <property type="entry name" value="COX2"/>
    <property type="match status" value="1"/>
</dbReference>
<dbReference type="Proteomes" id="UP000184357">
    <property type="component" value="Unassembled WGS sequence"/>
</dbReference>
<dbReference type="Gene3D" id="2.60.40.420">
    <property type="entry name" value="Cupredoxins - blue copper proteins"/>
    <property type="match status" value="1"/>
</dbReference>
<dbReference type="AlphaFoldDB" id="A0A1M5NYI3"/>
<dbReference type="PANTHER" id="PTHR42838:SF2">
    <property type="entry name" value="NITROUS-OXIDE REDUCTASE"/>
    <property type="match status" value="1"/>
</dbReference>
<reference evidence="5 6" key="1">
    <citation type="submission" date="2016-11" db="EMBL/GenBank/DDBJ databases">
        <authorList>
            <person name="Jaros S."/>
            <person name="Januszkiewicz K."/>
            <person name="Wedrychowicz H."/>
        </authorList>
    </citation>
    <scope>NUCLEOTIDE SEQUENCE [LARGE SCALE GENOMIC DNA]</scope>
    <source>
        <strain evidence="5 6">DSM 9297</strain>
    </source>
</reference>
<protein>
    <submittedName>
        <fullName evidence="5">Cytochrome c oxidase subunit 2</fullName>
    </submittedName>
</protein>
<dbReference type="PROSITE" id="PS50857">
    <property type="entry name" value="COX2_CUA"/>
    <property type="match status" value="1"/>
</dbReference>
<name>A0A1M5NYI3_9EURY</name>
<organism evidence="5 6">
    <name type="scientific">Halobaculum gomorrense</name>
    <dbReference type="NCBI Taxonomy" id="43928"/>
    <lineage>
        <taxon>Archaea</taxon>
        <taxon>Methanobacteriati</taxon>
        <taxon>Methanobacteriota</taxon>
        <taxon>Stenosarchaea group</taxon>
        <taxon>Halobacteria</taxon>
        <taxon>Halobacteriales</taxon>
        <taxon>Haloferacaceae</taxon>
        <taxon>Halobaculum</taxon>
    </lineage>
</organism>
<dbReference type="EMBL" id="FQWV01000003">
    <property type="protein sequence ID" value="SHG94259.1"/>
    <property type="molecule type" value="Genomic_DNA"/>
</dbReference>
<keyword evidence="2" id="KW-0479">Metal-binding</keyword>
<comment type="subcellular location">
    <subcellularLocation>
        <location evidence="1">Cell envelope</location>
    </subcellularLocation>
</comment>
<dbReference type="GO" id="GO:0004129">
    <property type="term" value="F:cytochrome-c oxidase activity"/>
    <property type="evidence" value="ECO:0007669"/>
    <property type="project" value="InterPro"/>
</dbReference>
<dbReference type="InterPro" id="IPR034214">
    <property type="entry name" value="Ba3_CcO_II_C"/>
</dbReference>
<evidence type="ECO:0000256" key="3">
    <source>
        <dbReference type="ARBA" id="ARBA00023008"/>
    </source>
</evidence>
<dbReference type="RefSeq" id="WP_073307875.1">
    <property type="nucleotide sequence ID" value="NZ_FQWV01000003.1"/>
</dbReference>
<dbReference type="PANTHER" id="PTHR42838">
    <property type="entry name" value="CYTOCHROME C OXIDASE SUBUNIT II"/>
    <property type="match status" value="1"/>
</dbReference>
<feature type="domain" description="Cytochrome oxidase subunit II copper A binding" evidence="4">
    <location>
        <begin position="71"/>
        <end position="176"/>
    </location>
</feature>
<dbReference type="InterPro" id="IPR051403">
    <property type="entry name" value="NosZ/Cyto_c_oxidase_sub2"/>
</dbReference>
<gene>
    <name evidence="5" type="ORF">SAMN05443636_1382</name>
</gene>
<dbReference type="InterPro" id="IPR002429">
    <property type="entry name" value="CcO_II-like_C"/>
</dbReference>
<evidence type="ECO:0000256" key="2">
    <source>
        <dbReference type="ARBA" id="ARBA00022723"/>
    </source>
</evidence>
<dbReference type="InterPro" id="IPR008972">
    <property type="entry name" value="Cupredoxin"/>
</dbReference>
<dbReference type="SUPFAM" id="SSF49503">
    <property type="entry name" value="Cupredoxins"/>
    <property type="match status" value="1"/>
</dbReference>
<keyword evidence="6" id="KW-1185">Reference proteome</keyword>
<evidence type="ECO:0000313" key="5">
    <source>
        <dbReference type="EMBL" id="SHG94259.1"/>
    </source>
</evidence>
<dbReference type="GO" id="GO:0016020">
    <property type="term" value="C:membrane"/>
    <property type="evidence" value="ECO:0007669"/>
    <property type="project" value="InterPro"/>
</dbReference>
<evidence type="ECO:0000259" key="4">
    <source>
        <dbReference type="PROSITE" id="PS50857"/>
    </source>
</evidence>
<dbReference type="InterPro" id="IPR001505">
    <property type="entry name" value="Copper_CuA"/>
</dbReference>
<dbReference type="GO" id="GO:0005507">
    <property type="term" value="F:copper ion binding"/>
    <property type="evidence" value="ECO:0007669"/>
    <property type="project" value="InterPro"/>
</dbReference>
<proteinExistence type="predicted"/>
<dbReference type="OrthoDB" id="27522at2157"/>
<dbReference type="CDD" id="cd13913">
    <property type="entry name" value="ba3_CcO_II_C"/>
    <property type="match status" value="1"/>
</dbReference>
<evidence type="ECO:0000256" key="1">
    <source>
        <dbReference type="ARBA" id="ARBA00004196"/>
    </source>
</evidence>
<accession>A0A1M5NYI3</accession>
<sequence>MHVHRFEKLWFGASLVLIVAFMGTIVYGAIGPGVAMVGDDGGTIDSTVVANGNFERADNFRAPGVYASSDGEGVEVYVVARQYLFNPGTAQPIEVPVGEEVTFHVTSADVTHGFYLAGTNVNTMVIPGQIARFDVTFEETGEYGIVCHEYCGSGHHTMAGQLHVVPQSQFNATAGGEN</sequence>
<keyword evidence="3" id="KW-0186">Copper</keyword>
<dbReference type="STRING" id="43928.SAMN05443636_1382"/>
<dbReference type="Pfam" id="PF00116">
    <property type="entry name" value="COX2"/>
    <property type="match status" value="1"/>
</dbReference>